<dbReference type="PANTHER" id="PTHR23245:SF36">
    <property type="entry name" value="TRNA (GUANINE(37)-N1)-METHYLTRANSFERASE"/>
    <property type="match status" value="1"/>
</dbReference>
<protein>
    <submittedName>
        <fullName evidence="7">Methyltransferase</fullName>
    </submittedName>
</protein>
<dbReference type="Pfam" id="PF02475">
    <property type="entry name" value="TRM5-TYW2_MTfase"/>
    <property type="match status" value="1"/>
</dbReference>
<dbReference type="EMBL" id="CP003243">
    <property type="protein sequence ID" value="AFD00815.1"/>
    <property type="molecule type" value="Genomic_DNA"/>
</dbReference>
<dbReference type="Pfam" id="PF25133">
    <property type="entry name" value="TYW2_N_2"/>
    <property type="match status" value="1"/>
</dbReference>
<accession>H8I7E9</accession>
<dbReference type="PROSITE" id="PS51684">
    <property type="entry name" value="SAM_MT_TRM5_TYW2"/>
    <property type="match status" value="1"/>
</dbReference>
<dbReference type="PANTHER" id="PTHR23245">
    <property type="entry name" value="TRNA METHYLTRANSFERASE"/>
    <property type="match status" value="1"/>
</dbReference>
<evidence type="ECO:0000256" key="1">
    <source>
        <dbReference type="ARBA" id="ARBA00022490"/>
    </source>
</evidence>
<dbReference type="KEGG" id="mez:Mtc_2077"/>
<dbReference type="AlphaFoldDB" id="H8I7E9"/>
<dbReference type="STRING" id="1041930.Mtc_2077"/>
<keyword evidence="5" id="KW-0819">tRNA processing</keyword>
<dbReference type="GO" id="GO:0002939">
    <property type="term" value="P:tRNA N1-guanine methylation"/>
    <property type="evidence" value="ECO:0007669"/>
    <property type="project" value="TreeGrafter"/>
</dbReference>
<dbReference type="SUPFAM" id="SSF53335">
    <property type="entry name" value="S-adenosyl-L-methionine-dependent methyltransferases"/>
    <property type="match status" value="1"/>
</dbReference>
<keyword evidence="4" id="KW-0949">S-adenosyl-L-methionine</keyword>
<evidence type="ECO:0000256" key="4">
    <source>
        <dbReference type="ARBA" id="ARBA00022691"/>
    </source>
</evidence>
<dbReference type="Gene3D" id="3.40.50.150">
    <property type="entry name" value="Vaccinia Virus protein VP39"/>
    <property type="match status" value="1"/>
</dbReference>
<dbReference type="Pfam" id="PF18093">
    <property type="entry name" value="Trm5_N"/>
    <property type="match status" value="1"/>
</dbReference>
<dbReference type="InterPro" id="IPR056744">
    <property type="entry name" value="TRM5/TYW2-like_N"/>
</dbReference>
<dbReference type="InterPro" id="IPR029063">
    <property type="entry name" value="SAM-dependent_MTases_sf"/>
</dbReference>
<keyword evidence="8" id="KW-1185">Reference proteome</keyword>
<dbReference type="InterPro" id="IPR040601">
    <property type="entry name" value="Trm5a/b_N"/>
</dbReference>
<keyword evidence="3" id="KW-0808">Transferase</keyword>
<evidence type="ECO:0000256" key="3">
    <source>
        <dbReference type="ARBA" id="ARBA00022679"/>
    </source>
</evidence>
<dbReference type="InterPro" id="IPR030382">
    <property type="entry name" value="MeTrfase_TRM5/TYW2"/>
</dbReference>
<dbReference type="eggNOG" id="arCOG00033">
    <property type="taxonomic scope" value="Archaea"/>
</dbReference>
<evidence type="ECO:0000313" key="7">
    <source>
        <dbReference type="EMBL" id="AFD00815.1"/>
    </source>
</evidence>
<dbReference type="Gene3D" id="3.30.70.2580">
    <property type="match status" value="1"/>
</dbReference>
<sequence length="335" mass="38036">MAMKSKCVKVPKGEGEKTRRMLAASDAIDNRLKIRSDESYVYIPIMPELSQEMLTRIGISRPIEECDFEESERFKKIEDIIGFTPSFEIIGDIAVVAEDYGVDVGRAIMEAHKSVKVVLVPTTPVTGEFRVRHYRVLCGESRTTTTYREHGFVYEMDLNKVYFSPRLATERKRVIDQVSDMELVLDMFAGVGPFAIPISKKALYTIAVDKNPDAFEYLKRNIALNKARRIEAVNADAREFRPPQPPDRIIMNLPHSAREFLDIAFGLINIGGIIHYYDIRPEGEIFDAVVGMVRSKARESGCLIEIMNKRIVRSYAPHEYNIVLDIRVTGKAGLK</sequence>
<proteinExistence type="predicted"/>
<dbReference type="Proteomes" id="UP000005233">
    <property type="component" value="Chromosome"/>
</dbReference>
<dbReference type="InterPro" id="IPR056743">
    <property type="entry name" value="TRM5-TYW2-like_MTfase"/>
</dbReference>
<dbReference type="HOGENOM" id="CLU_022610_0_1_2"/>
<feature type="domain" description="SAM-dependent methyltransferase TRM5/TYW2-type" evidence="6">
    <location>
        <begin position="87"/>
        <end position="330"/>
    </location>
</feature>
<dbReference type="GO" id="GO:0005737">
    <property type="term" value="C:cytoplasm"/>
    <property type="evidence" value="ECO:0007669"/>
    <property type="project" value="TreeGrafter"/>
</dbReference>
<organism evidence="7 8">
    <name type="scientific">Methanocella conradii (strain DSM 24694 / JCM 17849 / CGMCC 1.5162 / HZ254)</name>
    <dbReference type="NCBI Taxonomy" id="1041930"/>
    <lineage>
        <taxon>Archaea</taxon>
        <taxon>Methanobacteriati</taxon>
        <taxon>Methanobacteriota</taxon>
        <taxon>Stenosarchaea group</taxon>
        <taxon>Methanomicrobia</taxon>
        <taxon>Methanocellales</taxon>
        <taxon>Methanocellaceae</taxon>
        <taxon>Methanocella</taxon>
    </lineage>
</organism>
<name>H8I7E9_METCZ</name>
<evidence type="ECO:0000256" key="5">
    <source>
        <dbReference type="ARBA" id="ARBA00022694"/>
    </source>
</evidence>
<evidence type="ECO:0000259" key="6">
    <source>
        <dbReference type="PROSITE" id="PS51684"/>
    </source>
</evidence>
<reference evidence="7 8" key="1">
    <citation type="journal article" date="2012" name="J. Bacteriol.">
        <title>Complete genome sequence of a thermophilic methanogen, Methanocella conradii HZ254, isolated from Chinese rice field soil.</title>
        <authorList>
            <person name="Lu Z."/>
            <person name="Lu Y."/>
        </authorList>
    </citation>
    <scope>NUCLEOTIDE SEQUENCE [LARGE SCALE GENOMIC DNA]</scope>
    <source>
        <strain evidence="8">DSM 24694 / JCM 17849 / CGMCC 1.5162 / HZ254</strain>
    </source>
</reference>
<gene>
    <name evidence="7" type="ordered locus">Mtc_2077</name>
</gene>
<dbReference type="Gene3D" id="3.30.300.110">
    <property type="entry name" value="Met-10+ protein-like domains"/>
    <property type="match status" value="1"/>
</dbReference>
<keyword evidence="2 7" id="KW-0489">Methyltransferase</keyword>
<dbReference type="GO" id="GO:0008175">
    <property type="term" value="F:tRNA methyltransferase activity"/>
    <property type="evidence" value="ECO:0007669"/>
    <property type="project" value="TreeGrafter"/>
</dbReference>
<evidence type="ECO:0000256" key="2">
    <source>
        <dbReference type="ARBA" id="ARBA00022603"/>
    </source>
</evidence>
<keyword evidence="1" id="KW-0963">Cytoplasm</keyword>
<dbReference type="CDD" id="cd02440">
    <property type="entry name" value="AdoMet_MTases"/>
    <property type="match status" value="1"/>
</dbReference>
<evidence type="ECO:0000313" key="8">
    <source>
        <dbReference type="Proteomes" id="UP000005233"/>
    </source>
</evidence>